<dbReference type="EMBL" id="JBHSQI010000005">
    <property type="protein sequence ID" value="MFC6154014.1"/>
    <property type="molecule type" value="Genomic_DNA"/>
</dbReference>
<evidence type="ECO:0000256" key="5">
    <source>
        <dbReference type="ARBA" id="ARBA00023136"/>
    </source>
</evidence>
<organism evidence="9 10">
    <name type="scientific">Nocardioides yefusunii</name>
    <dbReference type="NCBI Taxonomy" id="2500546"/>
    <lineage>
        <taxon>Bacteria</taxon>
        <taxon>Bacillati</taxon>
        <taxon>Actinomycetota</taxon>
        <taxon>Actinomycetes</taxon>
        <taxon>Propionibacteriales</taxon>
        <taxon>Nocardioidaceae</taxon>
        <taxon>Nocardioides</taxon>
    </lineage>
</organism>
<evidence type="ECO:0000259" key="8">
    <source>
        <dbReference type="Pfam" id="PF05140"/>
    </source>
</evidence>
<comment type="subcellular location">
    <subcellularLocation>
        <location evidence="1">Membrane</location>
        <topology evidence="1">Multi-pass membrane protein</topology>
    </subcellularLocation>
</comment>
<keyword evidence="3" id="KW-0201">Cytochrome c-type biogenesis</keyword>
<evidence type="ECO:0000313" key="9">
    <source>
        <dbReference type="EMBL" id="MFC6154014.1"/>
    </source>
</evidence>
<evidence type="ECO:0000256" key="3">
    <source>
        <dbReference type="ARBA" id="ARBA00022748"/>
    </source>
</evidence>
<dbReference type="PANTHER" id="PTHR31566">
    <property type="entry name" value="CYTOCHROME C BIOGENESIS PROTEIN CCS1, CHLOROPLASTIC"/>
    <property type="match status" value="1"/>
</dbReference>
<proteinExistence type="predicted"/>
<evidence type="ECO:0000256" key="4">
    <source>
        <dbReference type="ARBA" id="ARBA00022989"/>
    </source>
</evidence>
<dbReference type="InterPro" id="IPR023494">
    <property type="entry name" value="Cyt_c_bgen_Ccs1/CcsB/ResB"/>
</dbReference>
<dbReference type="InterPro" id="IPR007816">
    <property type="entry name" value="ResB-like_domain"/>
</dbReference>
<feature type="compositionally biased region" description="Low complexity" evidence="6">
    <location>
        <begin position="13"/>
        <end position="29"/>
    </location>
</feature>
<protein>
    <submittedName>
        <fullName evidence="9">Cytochrome c biogenesis protein ResB</fullName>
    </submittedName>
</protein>
<feature type="compositionally biased region" description="Polar residues" evidence="6">
    <location>
        <begin position="557"/>
        <end position="567"/>
    </location>
</feature>
<feature type="transmembrane region" description="Helical" evidence="7">
    <location>
        <begin position="476"/>
        <end position="495"/>
    </location>
</feature>
<reference evidence="10" key="1">
    <citation type="journal article" date="2019" name="Int. J. Syst. Evol. Microbiol.">
        <title>The Global Catalogue of Microorganisms (GCM) 10K type strain sequencing project: providing services to taxonomists for standard genome sequencing and annotation.</title>
        <authorList>
            <consortium name="The Broad Institute Genomics Platform"/>
            <consortium name="The Broad Institute Genome Sequencing Center for Infectious Disease"/>
            <person name="Wu L."/>
            <person name="Ma J."/>
        </authorList>
    </citation>
    <scope>NUCLEOTIDE SEQUENCE [LARGE SCALE GENOMIC DNA]</scope>
    <source>
        <strain evidence="10">DFY28</strain>
    </source>
</reference>
<name>A0ABW1QZS7_9ACTN</name>
<gene>
    <name evidence="9" type="ORF">ACFPWU_10125</name>
</gene>
<evidence type="ECO:0000256" key="1">
    <source>
        <dbReference type="ARBA" id="ARBA00004141"/>
    </source>
</evidence>
<keyword evidence="2 7" id="KW-0812">Transmembrane</keyword>
<accession>A0ABW1QZS7</accession>
<evidence type="ECO:0000256" key="2">
    <source>
        <dbReference type="ARBA" id="ARBA00022692"/>
    </source>
</evidence>
<dbReference type="RefSeq" id="WP_239022134.1">
    <property type="nucleotide sequence ID" value="NZ_CP034929.1"/>
</dbReference>
<feature type="compositionally biased region" description="Low complexity" evidence="6">
    <location>
        <begin position="536"/>
        <end position="550"/>
    </location>
</feature>
<keyword evidence="4 7" id="KW-1133">Transmembrane helix</keyword>
<comment type="caution">
    <text evidence="9">The sequence shown here is derived from an EMBL/GenBank/DDBJ whole genome shotgun (WGS) entry which is preliminary data.</text>
</comment>
<keyword evidence="5 7" id="KW-0472">Membrane</keyword>
<feature type="transmembrane region" description="Helical" evidence="7">
    <location>
        <begin position="105"/>
        <end position="125"/>
    </location>
</feature>
<evidence type="ECO:0000256" key="7">
    <source>
        <dbReference type="SAM" id="Phobius"/>
    </source>
</evidence>
<feature type="domain" description="ResB-like" evidence="8">
    <location>
        <begin position="48"/>
        <end position="531"/>
    </location>
</feature>
<feature type="region of interest" description="Disordered" evidence="6">
    <location>
        <begin position="1"/>
        <end position="29"/>
    </location>
</feature>
<feature type="transmembrane region" description="Helical" evidence="7">
    <location>
        <begin position="206"/>
        <end position="227"/>
    </location>
</feature>
<dbReference type="Proteomes" id="UP001596098">
    <property type="component" value="Unassembled WGS sequence"/>
</dbReference>
<sequence>MSKRRNKDIPRDATAPGASTEASAETSAATEMNAREFGRWIWRQWTSMRTALLLLLLLALAAVPGSVIPQENIDMSKVSKWKDAHPDLAPVYEKLGLFDVYSSPWFSAIYLLLVVSLIGCIVPRLRVYAKAMRARPVKAPRNLTRFSDNATYTTDEDVDVVVERARALLKKRRFRVDVHDESAANAGTKVASVSSERGYLREAGNLLFHFSILVVMVGFALGSLFGYQGGVLLQVGNGFSNNLTQYDEFSAGGLYDADDMPPFSFDLTDFDAEWLYSGAAAGQARKFVSKLEYTEEPGGEQKSYDLRVNHPLNISGTDIFLIGHGYAPVVTVRDSSGEAVYSGPTIFLPLDQTFRSMGVIKAPDAEGGLAFEGELYPTYEFDMDHGPYSSHGSLIDPKMSLLAYTGDLGLDAGVSQSVYILDKAGMEKVLKADGSDFRVDISPGETVKLPDGQGSISFDGIVSWNKLQISHTPGKLVALAGVVLALIGMIGSLYVRPRRIWVRARRTEEGTLVEIGGLDRSSGGDVSEELEEIRAALAPATSSTPSTLPAETDPVAQETQQSPQQAGETGEKEQS</sequence>
<feature type="transmembrane region" description="Helical" evidence="7">
    <location>
        <begin position="51"/>
        <end position="68"/>
    </location>
</feature>
<keyword evidence="10" id="KW-1185">Reference proteome</keyword>
<evidence type="ECO:0000256" key="6">
    <source>
        <dbReference type="SAM" id="MobiDB-lite"/>
    </source>
</evidence>
<dbReference type="Pfam" id="PF05140">
    <property type="entry name" value="ResB"/>
    <property type="match status" value="1"/>
</dbReference>
<dbReference type="PANTHER" id="PTHR31566:SF0">
    <property type="entry name" value="CYTOCHROME C BIOGENESIS PROTEIN CCS1, CHLOROPLASTIC"/>
    <property type="match status" value="1"/>
</dbReference>
<feature type="region of interest" description="Disordered" evidence="6">
    <location>
        <begin position="536"/>
        <end position="575"/>
    </location>
</feature>
<evidence type="ECO:0000313" key="10">
    <source>
        <dbReference type="Proteomes" id="UP001596098"/>
    </source>
</evidence>